<dbReference type="GO" id="GO:0051301">
    <property type="term" value="P:cell division"/>
    <property type="evidence" value="ECO:0007669"/>
    <property type="project" value="UniProtKB-KW"/>
</dbReference>
<keyword evidence="6" id="KW-0132">Cell division</keyword>
<keyword evidence="7" id="KW-1185">Reference proteome</keyword>
<keyword evidence="6" id="KW-0131">Cell cycle</keyword>
<feature type="domain" description="S1-like RNA binding" evidence="5">
    <location>
        <begin position="76"/>
        <end position="132"/>
    </location>
</feature>
<evidence type="ECO:0000259" key="5">
    <source>
        <dbReference type="Pfam" id="PF14444"/>
    </source>
</evidence>
<evidence type="ECO:0000256" key="1">
    <source>
        <dbReference type="ARBA" id="ARBA00004496"/>
    </source>
</evidence>
<evidence type="ECO:0000256" key="3">
    <source>
        <dbReference type="SAM" id="Coils"/>
    </source>
</evidence>
<keyword evidence="2" id="KW-0963">Cytoplasm</keyword>
<dbReference type="Proteomes" id="UP000198287">
    <property type="component" value="Unassembled WGS sequence"/>
</dbReference>
<feature type="region of interest" description="Disordered" evidence="4">
    <location>
        <begin position="200"/>
        <end position="228"/>
    </location>
</feature>
<feature type="compositionally biased region" description="Basic and acidic residues" evidence="4">
    <location>
        <begin position="213"/>
        <end position="223"/>
    </location>
</feature>
<protein>
    <submittedName>
        <fullName evidence="6">Cell division cycle and apoptosis regulator protein 1</fullName>
    </submittedName>
</protein>
<organism evidence="6 7">
    <name type="scientific">Folsomia candida</name>
    <name type="common">Springtail</name>
    <dbReference type="NCBI Taxonomy" id="158441"/>
    <lineage>
        <taxon>Eukaryota</taxon>
        <taxon>Metazoa</taxon>
        <taxon>Ecdysozoa</taxon>
        <taxon>Arthropoda</taxon>
        <taxon>Hexapoda</taxon>
        <taxon>Collembola</taxon>
        <taxon>Entomobryomorpha</taxon>
        <taxon>Isotomoidea</taxon>
        <taxon>Isotomidae</taxon>
        <taxon>Proisotominae</taxon>
        <taxon>Folsomia</taxon>
    </lineage>
</organism>
<evidence type="ECO:0000256" key="4">
    <source>
        <dbReference type="SAM" id="MobiDB-lite"/>
    </source>
</evidence>
<evidence type="ECO:0000256" key="2">
    <source>
        <dbReference type="ARBA" id="ARBA00022490"/>
    </source>
</evidence>
<feature type="coiled-coil region" evidence="3">
    <location>
        <begin position="281"/>
        <end position="308"/>
    </location>
</feature>
<accession>A0A226CVG7</accession>
<dbReference type="AlphaFoldDB" id="A0A226CVG7"/>
<evidence type="ECO:0000313" key="6">
    <source>
        <dbReference type="EMBL" id="OXA37395.1"/>
    </source>
</evidence>
<dbReference type="Pfam" id="PF14444">
    <property type="entry name" value="S1-like"/>
    <property type="match status" value="1"/>
</dbReference>
<name>A0A226CVG7_FOLCA</name>
<comment type="caution">
    <text evidence="6">The sequence shown here is derived from an EMBL/GenBank/DDBJ whole genome shotgun (WGS) entry which is preliminary data.</text>
</comment>
<reference evidence="6 7" key="1">
    <citation type="submission" date="2015-12" db="EMBL/GenBank/DDBJ databases">
        <title>The genome of Folsomia candida.</title>
        <authorList>
            <person name="Faddeeva A."/>
            <person name="Derks M.F."/>
            <person name="Anvar Y."/>
            <person name="Smit S."/>
            <person name="Van Straalen N."/>
            <person name="Roelofs D."/>
        </authorList>
    </citation>
    <scope>NUCLEOTIDE SEQUENCE [LARGE SCALE GENOMIC DNA]</scope>
    <source>
        <strain evidence="6 7">VU population</strain>
        <tissue evidence="6">Whole body</tissue>
    </source>
</reference>
<dbReference type="EMBL" id="LNIX01000058">
    <property type="protein sequence ID" value="OXA37395.1"/>
    <property type="molecule type" value="Genomic_DNA"/>
</dbReference>
<keyword evidence="3" id="KW-0175">Coiled coil</keyword>
<comment type="subcellular location">
    <subcellularLocation>
        <location evidence="1">Cytoplasm</location>
    </subcellularLocation>
</comment>
<gene>
    <name evidence="6" type="ORF">Fcan01_27844</name>
</gene>
<dbReference type="InterPro" id="IPR025223">
    <property type="entry name" value="S1-like_RNA-bd_dom"/>
</dbReference>
<sequence>MDFNFSRERGHLPTSEFNNHPKHYFYSSNEPDLARSYRNAVMPVKPPPSRGVLFPPSTSQLQNNGQADFTITSQTVFGTVTQIYDIFGIIGENHILFSLKTVSGPIIPKIGDKVVAEAFPVSGMPFKLNATKVSIVDHDLTCSSTLSFDQRDETSRHDNPTVQMEHSSNKFIGIGSSLTSDAEFESVPCNVIPIVAKKQDDHTSPTPILPRLSKQEQRDEEKKAVKKKREHLKKLAKLEQAQLEALLVLKKESLKVSGVAAGEKKSAAVEYAAKSNCSSGRKKLSKLQEKMKREIADKEKTMAQLRLEKVTDNRQGANKKKVKSLWKEWAKRGEGSTWKSRINSKKTS</sequence>
<proteinExistence type="predicted"/>
<evidence type="ECO:0000313" key="7">
    <source>
        <dbReference type="Proteomes" id="UP000198287"/>
    </source>
</evidence>
<dbReference type="GO" id="GO:0005737">
    <property type="term" value="C:cytoplasm"/>
    <property type="evidence" value="ECO:0007669"/>
    <property type="project" value="UniProtKB-SubCell"/>
</dbReference>